<accession>A0ABY7NQS3</accession>
<sequence>MRILIASTLLLAAVAPASARDIPVPRDFSSRDADRAAISALLATYTRAVSSRNQVLFETLLLNKDIPFSDPAWVARPKSSENPTQNYEAFRKAVFEGEPFRQRFRDVHILQNGGLADVTLVFVNSTAKDSSWGWKTLQLIKVAGHWKIASEFFTQQQ</sequence>
<dbReference type="EMBL" id="CP115174">
    <property type="protein sequence ID" value="WBO23889.1"/>
    <property type="molecule type" value="Genomic_DNA"/>
</dbReference>
<keyword evidence="1" id="KW-0732">Signal</keyword>
<evidence type="ECO:0000313" key="2">
    <source>
        <dbReference type="EMBL" id="WBO23889.1"/>
    </source>
</evidence>
<proteinExistence type="predicted"/>
<evidence type="ECO:0008006" key="4">
    <source>
        <dbReference type="Google" id="ProtNLM"/>
    </source>
</evidence>
<name>A0ABY7NQS3_9SPHN</name>
<feature type="chain" id="PRO_5046683431" description="Nuclear transport factor 2 family protein" evidence="1">
    <location>
        <begin position="20"/>
        <end position="157"/>
    </location>
</feature>
<dbReference type="Gene3D" id="3.10.450.50">
    <property type="match status" value="1"/>
</dbReference>
<dbReference type="InterPro" id="IPR032710">
    <property type="entry name" value="NTF2-like_dom_sf"/>
</dbReference>
<dbReference type="SUPFAM" id="SSF54427">
    <property type="entry name" value="NTF2-like"/>
    <property type="match status" value="1"/>
</dbReference>
<feature type="signal peptide" evidence="1">
    <location>
        <begin position="1"/>
        <end position="19"/>
    </location>
</feature>
<organism evidence="2 3">
    <name type="scientific">Sphingomonas abietis</name>
    <dbReference type="NCBI Taxonomy" id="3012344"/>
    <lineage>
        <taxon>Bacteria</taxon>
        <taxon>Pseudomonadati</taxon>
        <taxon>Pseudomonadota</taxon>
        <taxon>Alphaproteobacteria</taxon>
        <taxon>Sphingomonadales</taxon>
        <taxon>Sphingomonadaceae</taxon>
        <taxon>Sphingomonas</taxon>
    </lineage>
</organism>
<protein>
    <recommendedName>
        <fullName evidence="4">Nuclear transport factor 2 family protein</fullName>
    </recommendedName>
</protein>
<evidence type="ECO:0000313" key="3">
    <source>
        <dbReference type="Proteomes" id="UP001210865"/>
    </source>
</evidence>
<gene>
    <name evidence="2" type="ORF">PBT88_07205</name>
</gene>
<dbReference type="RefSeq" id="WP_270078518.1">
    <property type="nucleotide sequence ID" value="NZ_CP115174.1"/>
</dbReference>
<keyword evidence="3" id="KW-1185">Reference proteome</keyword>
<evidence type="ECO:0000256" key="1">
    <source>
        <dbReference type="SAM" id="SignalP"/>
    </source>
</evidence>
<reference evidence="2 3" key="1">
    <citation type="submission" date="2022-12" db="EMBL/GenBank/DDBJ databases">
        <title>Sphingomonas abieness sp. nov., an endophytic bacterium isolated from Abies koreana.</title>
        <authorList>
            <person name="Jiang L."/>
            <person name="Lee J."/>
        </authorList>
    </citation>
    <scope>NUCLEOTIDE SEQUENCE [LARGE SCALE GENOMIC DNA]</scope>
    <source>
        <strain evidence="3">PAMB 00755</strain>
    </source>
</reference>
<dbReference type="Proteomes" id="UP001210865">
    <property type="component" value="Chromosome"/>
</dbReference>